<dbReference type="OrthoDB" id="9808276at2"/>
<feature type="domain" description="NAD-dependent epimerase/dehydratase" evidence="1">
    <location>
        <begin position="8"/>
        <end position="213"/>
    </location>
</feature>
<protein>
    <submittedName>
        <fullName evidence="2">Nucleoside-diphosphate-sugar epimerase</fullName>
    </submittedName>
</protein>
<dbReference type="CDD" id="cd05266">
    <property type="entry name" value="SDR_a4"/>
    <property type="match status" value="1"/>
</dbReference>
<dbReference type="PANTHER" id="PTHR48079">
    <property type="entry name" value="PROTEIN YEEZ"/>
    <property type="match status" value="1"/>
</dbReference>
<accession>A0A1H3JEL1</accession>
<dbReference type="Pfam" id="PF01370">
    <property type="entry name" value="Epimerase"/>
    <property type="match status" value="1"/>
</dbReference>
<dbReference type="GO" id="GO:0005737">
    <property type="term" value="C:cytoplasm"/>
    <property type="evidence" value="ECO:0007669"/>
    <property type="project" value="TreeGrafter"/>
</dbReference>
<dbReference type="AlphaFoldDB" id="A0A1H3JEL1"/>
<dbReference type="GO" id="GO:0004029">
    <property type="term" value="F:aldehyde dehydrogenase (NAD+) activity"/>
    <property type="evidence" value="ECO:0007669"/>
    <property type="project" value="TreeGrafter"/>
</dbReference>
<name>A0A1H3JEL1_ALLWA</name>
<dbReference type="InterPro" id="IPR001509">
    <property type="entry name" value="Epimerase_deHydtase"/>
</dbReference>
<dbReference type="InterPro" id="IPR051783">
    <property type="entry name" value="NAD(P)-dependent_oxidoreduct"/>
</dbReference>
<dbReference type="PANTHER" id="PTHR48079:SF6">
    <property type="entry name" value="NAD(P)-BINDING DOMAIN-CONTAINING PROTEIN-RELATED"/>
    <property type="match status" value="1"/>
</dbReference>
<evidence type="ECO:0000259" key="1">
    <source>
        <dbReference type="Pfam" id="PF01370"/>
    </source>
</evidence>
<dbReference type="SUPFAM" id="SSF51735">
    <property type="entry name" value="NAD(P)-binding Rossmann-fold domains"/>
    <property type="match status" value="1"/>
</dbReference>
<dbReference type="Proteomes" id="UP000198672">
    <property type="component" value="Unassembled WGS sequence"/>
</dbReference>
<organism evidence="2 3">
    <name type="scientific">Allochromatium warmingii</name>
    <name type="common">Chromatium warmingii</name>
    <dbReference type="NCBI Taxonomy" id="61595"/>
    <lineage>
        <taxon>Bacteria</taxon>
        <taxon>Pseudomonadati</taxon>
        <taxon>Pseudomonadota</taxon>
        <taxon>Gammaproteobacteria</taxon>
        <taxon>Chromatiales</taxon>
        <taxon>Chromatiaceae</taxon>
        <taxon>Allochromatium</taxon>
    </lineage>
</organism>
<dbReference type="STRING" id="61595.SAMN05421644_1578"/>
<evidence type="ECO:0000313" key="3">
    <source>
        <dbReference type="Proteomes" id="UP000198672"/>
    </source>
</evidence>
<dbReference type="Gene3D" id="3.40.50.720">
    <property type="entry name" value="NAD(P)-binding Rossmann-like Domain"/>
    <property type="match status" value="1"/>
</dbReference>
<sequence length="292" mass="31516">MPKNVIIGCGYVGERLARVLLEQGQSVCGVVQSAASLARLTAAGIPALRYDLTGSAADSVPLALAGTHLFHFAPPPASGTEDTHTRQLIAAFEHTGHPSRLVYISTTGVYGDCGGAWVDEEWPTEPTLARSQRRLDAETQLRRWSQASGGELVILRVAGIYGPERLPLERLQRGLPLVRSEEAPYSNRIHVDDLVTICVAAMAHGRNGAIFNVSDGHPSTMTAYFLQIAELAGLPAPPLISMADAAAQLSEGMMGYMSESRRLSNRRLREELGVTLHYPTLREGLAQVLNRA</sequence>
<dbReference type="RefSeq" id="WP_091335230.1">
    <property type="nucleotide sequence ID" value="NZ_FNOW01000057.1"/>
</dbReference>
<dbReference type="InterPro" id="IPR036291">
    <property type="entry name" value="NAD(P)-bd_dom_sf"/>
</dbReference>
<gene>
    <name evidence="2" type="ORF">SAMN05421644_1578</name>
</gene>
<dbReference type="EMBL" id="FNOW01000057">
    <property type="protein sequence ID" value="SDY38460.1"/>
    <property type="molecule type" value="Genomic_DNA"/>
</dbReference>
<keyword evidence="3" id="KW-1185">Reference proteome</keyword>
<evidence type="ECO:0000313" key="2">
    <source>
        <dbReference type="EMBL" id="SDY38460.1"/>
    </source>
</evidence>
<reference evidence="3" key="1">
    <citation type="submission" date="2016-10" db="EMBL/GenBank/DDBJ databases">
        <authorList>
            <person name="Varghese N."/>
            <person name="Submissions S."/>
        </authorList>
    </citation>
    <scope>NUCLEOTIDE SEQUENCE [LARGE SCALE GENOMIC DNA]</scope>
    <source>
        <strain evidence="3">DSM 173</strain>
    </source>
</reference>
<proteinExistence type="predicted"/>